<feature type="transmembrane region" description="Helical" evidence="6">
    <location>
        <begin position="84"/>
        <end position="101"/>
    </location>
</feature>
<evidence type="ECO:0000256" key="3">
    <source>
        <dbReference type="ARBA" id="ARBA00022692"/>
    </source>
</evidence>
<dbReference type="InterPro" id="IPR050930">
    <property type="entry name" value="MFS_Vesicular_Transporter"/>
</dbReference>
<feature type="transmembrane region" description="Helical" evidence="6">
    <location>
        <begin position="51"/>
        <end position="78"/>
    </location>
</feature>
<protein>
    <recommendedName>
        <fullName evidence="9">Major facilitator superfamily (MFS) profile domain-containing protein</fullName>
    </recommendedName>
</protein>
<comment type="caution">
    <text evidence="7">The sequence shown here is derived from an EMBL/GenBank/DDBJ whole genome shotgun (WGS) entry which is preliminary data.</text>
</comment>
<dbReference type="PANTHER" id="PTHR23506">
    <property type="entry name" value="GH10249P"/>
    <property type="match status" value="1"/>
</dbReference>
<keyword evidence="4 6" id="KW-1133">Transmembrane helix</keyword>
<evidence type="ECO:0000256" key="5">
    <source>
        <dbReference type="ARBA" id="ARBA00023136"/>
    </source>
</evidence>
<evidence type="ECO:0000256" key="6">
    <source>
        <dbReference type="SAM" id="Phobius"/>
    </source>
</evidence>
<name>A0A8J2PCN7_9HEXA</name>
<accession>A0A8J2PCN7</accession>
<dbReference type="PANTHER" id="PTHR23506:SF26">
    <property type="entry name" value="MFS-TYPE TRANSPORTER SLC18B1"/>
    <property type="match status" value="1"/>
</dbReference>
<keyword evidence="3 6" id="KW-0812">Transmembrane</keyword>
<evidence type="ECO:0000256" key="4">
    <source>
        <dbReference type="ARBA" id="ARBA00022989"/>
    </source>
</evidence>
<dbReference type="EMBL" id="CAJVCH010371441">
    <property type="protein sequence ID" value="CAG7816493.1"/>
    <property type="molecule type" value="Genomic_DNA"/>
</dbReference>
<evidence type="ECO:0000256" key="1">
    <source>
        <dbReference type="ARBA" id="ARBA00004141"/>
    </source>
</evidence>
<proteinExistence type="predicted"/>
<organism evidence="7 8">
    <name type="scientific">Allacma fusca</name>
    <dbReference type="NCBI Taxonomy" id="39272"/>
    <lineage>
        <taxon>Eukaryota</taxon>
        <taxon>Metazoa</taxon>
        <taxon>Ecdysozoa</taxon>
        <taxon>Arthropoda</taxon>
        <taxon>Hexapoda</taxon>
        <taxon>Collembola</taxon>
        <taxon>Symphypleona</taxon>
        <taxon>Sminthuridae</taxon>
        <taxon>Allacma</taxon>
    </lineage>
</organism>
<gene>
    <name evidence="7" type="ORF">AFUS01_LOCUS27110</name>
</gene>
<dbReference type="GO" id="GO:0022857">
    <property type="term" value="F:transmembrane transporter activity"/>
    <property type="evidence" value="ECO:0007669"/>
    <property type="project" value="TreeGrafter"/>
</dbReference>
<keyword evidence="8" id="KW-1185">Reference proteome</keyword>
<evidence type="ECO:0000256" key="2">
    <source>
        <dbReference type="ARBA" id="ARBA00022448"/>
    </source>
</evidence>
<evidence type="ECO:0008006" key="9">
    <source>
        <dbReference type="Google" id="ProtNLM"/>
    </source>
</evidence>
<feature type="transmembrane region" description="Helical" evidence="6">
    <location>
        <begin position="20"/>
        <end position="39"/>
    </location>
</feature>
<keyword evidence="2" id="KW-0813">Transport</keyword>
<dbReference type="Proteomes" id="UP000708208">
    <property type="component" value="Unassembled WGS sequence"/>
</dbReference>
<dbReference type="AlphaFoldDB" id="A0A8J2PCN7"/>
<dbReference type="GO" id="GO:0016020">
    <property type="term" value="C:membrane"/>
    <property type="evidence" value="ECO:0007669"/>
    <property type="project" value="UniProtKB-SubCell"/>
</dbReference>
<comment type="subcellular location">
    <subcellularLocation>
        <location evidence="1">Membrane</location>
        <topology evidence="1">Multi-pass membrane protein</topology>
    </subcellularLocation>
</comment>
<keyword evidence="5 6" id="KW-0472">Membrane</keyword>
<evidence type="ECO:0000313" key="7">
    <source>
        <dbReference type="EMBL" id="CAG7816493.1"/>
    </source>
</evidence>
<evidence type="ECO:0000313" key="8">
    <source>
        <dbReference type="Proteomes" id="UP000708208"/>
    </source>
</evidence>
<reference evidence="7" key="1">
    <citation type="submission" date="2021-06" db="EMBL/GenBank/DDBJ databases">
        <authorList>
            <person name="Hodson N. C."/>
            <person name="Mongue J. A."/>
            <person name="Jaron S. K."/>
        </authorList>
    </citation>
    <scope>NUCLEOTIDE SEQUENCE</scope>
</reference>
<sequence>MSFLNDVRNLTREQKLVFVALFYGLFCVVAPSSLITPFFPAESEKHGVGNILRGIMFSVQQAVSVIFGPFIGMAIVAFGPKTCFITGISMNSIFIIFLGLLEMAPSYNWFIAGSFTCLSMAS</sequence>
<feature type="non-terminal residue" evidence="7">
    <location>
        <position position="1"/>
    </location>
</feature>